<organism evidence="8 9">
    <name type="scientific">Lignipirellula cremea</name>
    <dbReference type="NCBI Taxonomy" id="2528010"/>
    <lineage>
        <taxon>Bacteria</taxon>
        <taxon>Pseudomonadati</taxon>
        <taxon>Planctomycetota</taxon>
        <taxon>Planctomycetia</taxon>
        <taxon>Pirellulales</taxon>
        <taxon>Pirellulaceae</taxon>
        <taxon>Lignipirellula</taxon>
    </lineage>
</organism>
<dbReference type="EMBL" id="CP036433">
    <property type="protein sequence ID" value="QDU94925.1"/>
    <property type="molecule type" value="Genomic_DNA"/>
</dbReference>
<keyword evidence="5" id="KW-1133">Transmembrane helix</keyword>
<evidence type="ECO:0000313" key="9">
    <source>
        <dbReference type="Proteomes" id="UP000317648"/>
    </source>
</evidence>
<evidence type="ECO:0000259" key="6">
    <source>
        <dbReference type="PROSITE" id="PS50111"/>
    </source>
</evidence>
<dbReference type="Pfam" id="PF00672">
    <property type="entry name" value="HAMP"/>
    <property type="match status" value="1"/>
</dbReference>
<accession>A0A518DSW0</accession>
<dbReference type="CDD" id="cd11386">
    <property type="entry name" value="MCP_signal"/>
    <property type="match status" value="1"/>
</dbReference>
<reference evidence="8 9" key="1">
    <citation type="submission" date="2019-02" db="EMBL/GenBank/DDBJ databases">
        <title>Deep-cultivation of Planctomycetes and their phenomic and genomic characterization uncovers novel biology.</title>
        <authorList>
            <person name="Wiegand S."/>
            <person name="Jogler M."/>
            <person name="Boedeker C."/>
            <person name="Pinto D."/>
            <person name="Vollmers J."/>
            <person name="Rivas-Marin E."/>
            <person name="Kohn T."/>
            <person name="Peeters S.H."/>
            <person name="Heuer A."/>
            <person name="Rast P."/>
            <person name="Oberbeckmann S."/>
            <person name="Bunk B."/>
            <person name="Jeske O."/>
            <person name="Meyerdierks A."/>
            <person name="Storesund J.E."/>
            <person name="Kallscheuer N."/>
            <person name="Luecker S."/>
            <person name="Lage O.M."/>
            <person name="Pohl T."/>
            <person name="Merkel B.J."/>
            <person name="Hornburger P."/>
            <person name="Mueller R.-W."/>
            <person name="Bruemmer F."/>
            <person name="Labrenz M."/>
            <person name="Spormann A.M."/>
            <person name="Op den Camp H."/>
            <person name="Overmann J."/>
            <person name="Amann R."/>
            <person name="Jetten M.S.M."/>
            <person name="Mascher T."/>
            <person name="Medema M.H."/>
            <person name="Devos D.P."/>
            <person name="Kaster A.-K."/>
            <person name="Ovreas L."/>
            <person name="Rohde M."/>
            <person name="Galperin M.Y."/>
            <person name="Jogler C."/>
        </authorList>
    </citation>
    <scope>NUCLEOTIDE SEQUENCE [LARGE SCALE GENOMIC DNA]</scope>
    <source>
        <strain evidence="8 9">Pla85_3_4</strain>
    </source>
</reference>
<dbReference type="Pfam" id="PF00015">
    <property type="entry name" value="MCPsignal"/>
    <property type="match status" value="1"/>
</dbReference>
<dbReference type="InterPro" id="IPR004089">
    <property type="entry name" value="MCPsignal_dom"/>
</dbReference>
<dbReference type="SMART" id="SM00283">
    <property type="entry name" value="MA"/>
    <property type="match status" value="1"/>
</dbReference>
<gene>
    <name evidence="8" type="primary">trg</name>
    <name evidence="8" type="ORF">Pla8534_27330</name>
</gene>
<protein>
    <submittedName>
        <fullName evidence="8">Methyl-accepting chemotaxis protein III</fullName>
    </submittedName>
</protein>
<dbReference type="Proteomes" id="UP000317648">
    <property type="component" value="Chromosome"/>
</dbReference>
<evidence type="ECO:0000313" key="8">
    <source>
        <dbReference type="EMBL" id="QDU94925.1"/>
    </source>
</evidence>
<feature type="transmembrane region" description="Helical" evidence="5">
    <location>
        <begin position="187"/>
        <end position="206"/>
    </location>
</feature>
<dbReference type="OrthoDB" id="9772755at2"/>
<dbReference type="Gene3D" id="1.10.287.950">
    <property type="entry name" value="Methyl-accepting chemotaxis protein"/>
    <property type="match status" value="1"/>
</dbReference>
<dbReference type="RefSeq" id="WP_145053716.1">
    <property type="nucleotide sequence ID" value="NZ_CP036433.1"/>
</dbReference>
<dbReference type="SMART" id="SM00304">
    <property type="entry name" value="HAMP"/>
    <property type="match status" value="2"/>
</dbReference>
<feature type="domain" description="HAMP" evidence="7">
    <location>
        <begin position="211"/>
        <end position="263"/>
    </location>
</feature>
<evidence type="ECO:0000256" key="3">
    <source>
        <dbReference type="PROSITE-ProRule" id="PRU00284"/>
    </source>
</evidence>
<evidence type="ECO:0000256" key="5">
    <source>
        <dbReference type="SAM" id="Phobius"/>
    </source>
</evidence>
<dbReference type="GO" id="GO:0007165">
    <property type="term" value="P:signal transduction"/>
    <property type="evidence" value="ECO:0007669"/>
    <property type="project" value="UniProtKB-KW"/>
</dbReference>
<feature type="coiled-coil region" evidence="4">
    <location>
        <begin position="84"/>
        <end position="133"/>
    </location>
</feature>
<comment type="similarity">
    <text evidence="2">Belongs to the methyl-accepting chemotaxis (MCP) protein family.</text>
</comment>
<feature type="coiled-coil region" evidence="4">
    <location>
        <begin position="297"/>
        <end position="324"/>
    </location>
</feature>
<feature type="domain" description="Methyl-accepting transducer" evidence="6">
    <location>
        <begin position="268"/>
        <end position="504"/>
    </location>
</feature>
<keyword evidence="4" id="KW-0175">Coiled coil</keyword>
<proteinExistence type="inferred from homology"/>
<dbReference type="CDD" id="cd06225">
    <property type="entry name" value="HAMP"/>
    <property type="match status" value="1"/>
</dbReference>
<dbReference type="PROSITE" id="PS50111">
    <property type="entry name" value="CHEMOTAXIS_TRANSDUC_2"/>
    <property type="match status" value="1"/>
</dbReference>
<dbReference type="PANTHER" id="PTHR32089:SF112">
    <property type="entry name" value="LYSOZYME-LIKE PROTEIN-RELATED"/>
    <property type="match status" value="1"/>
</dbReference>
<keyword evidence="5" id="KW-0812">Transmembrane</keyword>
<evidence type="ECO:0000256" key="4">
    <source>
        <dbReference type="SAM" id="Coils"/>
    </source>
</evidence>
<dbReference type="PANTHER" id="PTHR32089">
    <property type="entry name" value="METHYL-ACCEPTING CHEMOTAXIS PROTEIN MCPB"/>
    <property type="match status" value="1"/>
</dbReference>
<dbReference type="InterPro" id="IPR003660">
    <property type="entry name" value="HAMP_dom"/>
</dbReference>
<name>A0A518DSW0_9BACT</name>
<sequence length="540" mass="58761">MLREKSFLFKLTLAGFIVISALGIGWISISWYFLSAAGDAVKIGNLSDQALIDMLQMRKAEKNFLLRDVLNADFFVEGSNSPSIQLHKKHLTDLQTQIAALQRLLPEEQRVEIDRLKQEVDVYTSDFNELVNSYRRLGLPAVEALPLSERVALAREIGASVESMEPVLNVTLRPYARDLARSSQRDLFIAQISILVIGVIAGGYFFHKLGSMLLRPLSVMAGNAEAIARGDLTQPDLVETSDEIGQLATAFNRMARSLRTLLSESKVLTGEVDAASGEIAVGAQQQLTSLNETASSLNEITATAEEFKATMQEFADRARAVQEAAVETSRRASEGRMLTQDSAARIEQVRTNSQSAGESVLDLSDQMQRIGEITATVNEVAEQTKLLALNASIEAARAGENGRGFAVVATQVRELANQSKQSAVRIESLISATQKSMEAVVSRIREGGRLSESSAEIVRRVSDAFEEIVEAIEQTTEAMKQINAGARQQEQGVTELVASISQIDAASKQSVAAAETTQNSILGIEQRIQALNASSSRFQL</sequence>
<dbReference type="GO" id="GO:0016020">
    <property type="term" value="C:membrane"/>
    <property type="evidence" value="ECO:0007669"/>
    <property type="project" value="InterPro"/>
</dbReference>
<evidence type="ECO:0000256" key="2">
    <source>
        <dbReference type="ARBA" id="ARBA00029447"/>
    </source>
</evidence>
<evidence type="ECO:0000256" key="1">
    <source>
        <dbReference type="ARBA" id="ARBA00023224"/>
    </source>
</evidence>
<dbReference type="PROSITE" id="PS50885">
    <property type="entry name" value="HAMP"/>
    <property type="match status" value="1"/>
</dbReference>
<dbReference type="AlphaFoldDB" id="A0A518DSW0"/>
<evidence type="ECO:0000259" key="7">
    <source>
        <dbReference type="PROSITE" id="PS50885"/>
    </source>
</evidence>
<keyword evidence="1 3" id="KW-0807">Transducer</keyword>
<keyword evidence="5" id="KW-0472">Membrane</keyword>
<feature type="transmembrane region" description="Helical" evidence="5">
    <location>
        <begin position="12"/>
        <end position="34"/>
    </location>
</feature>
<dbReference type="SUPFAM" id="SSF58104">
    <property type="entry name" value="Methyl-accepting chemotaxis protein (MCP) signaling domain"/>
    <property type="match status" value="1"/>
</dbReference>
<dbReference type="KEGG" id="lcre:Pla8534_27330"/>
<keyword evidence="9" id="KW-1185">Reference proteome</keyword>